<dbReference type="AlphaFoldDB" id="A0A1G2PDZ6"/>
<dbReference type="EMBL" id="MHSR01000024">
    <property type="protein sequence ID" value="OHA45959.1"/>
    <property type="molecule type" value="Genomic_DNA"/>
</dbReference>
<keyword evidence="2" id="KW-0472">Membrane</keyword>
<feature type="compositionally biased region" description="Polar residues" evidence="1">
    <location>
        <begin position="100"/>
        <end position="112"/>
    </location>
</feature>
<name>A0A1G2PDZ6_9BACT</name>
<keyword evidence="2" id="KW-1133">Transmembrane helix</keyword>
<proteinExistence type="predicted"/>
<feature type="compositionally biased region" description="Polar residues" evidence="1">
    <location>
        <begin position="50"/>
        <end position="92"/>
    </location>
</feature>
<protein>
    <submittedName>
        <fullName evidence="3">Uncharacterized protein</fullName>
    </submittedName>
</protein>
<feature type="region of interest" description="Disordered" evidence="1">
    <location>
        <begin position="34"/>
        <end position="127"/>
    </location>
</feature>
<evidence type="ECO:0000256" key="1">
    <source>
        <dbReference type="SAM" id="MobiDB-lite"/>
    </source>
</evidence>
<dbReference type="Proteomes" id="UP000178869">
    <property type="component" value="Unassembled WGS sequence"/>
</dbReference>
<organism evidence="3 4">
    <name type="scientific">Candidatus Terrybacteria bacterium RIFCSPHIGHO2_01_FULL_43_35</name>
    <dbReference type="NCBI Taxonomy" id="1802361"/>
    <lineage>
        <taxon>Bacteria</taxon>
        <taxon>Candidatus Terryibacteriota</taxon>
    </lineage>
</organism>
<evidence type="ECO:0000313" key="4">
    <source>
        <dbReference type="Proteomes" id="UP000178869"/>
    </source>
</evidence>
<accession>A0A1G2PDZ6</accession>
<keyword evidence="2" id="KW-0812">Transmembrane</keyword>
<sequence length="127" mass="13985">MMPEGSRRLLRAVAVFVFMLMFFIGWVMTINISSPGSKDDQSGGADTKENMQSLPNLKDIFNSSIDRFNSENPQYNDLQSQIFNMEQQNNAASEPAQDVVPNTTQGQEQNDAIQPDVQNAPVASGGN</sequence>
<feature type="compositionally biased region" description="Basic and acidic residues" evidence="1">
    <location>
        <begin position="37"/>
        <end position="49"/>
    </location>
</feature>
<evidence type="ECO:0000256" key="2">
    <source>
        <dbReference type="SAM" id="Phobius"/>
    </source>
</evidence>
<feature type="transmembrane region" description="Helical" evidence="2">
    <location>
        <begin position="12"/>
        <end position="32"/>
    </location>
</feature>
<reference evidence="3 4" key="1">
    <citation type="journal article" date="2016" name="Nat. Commun.">
        <title>Thousands of microbial genomes shed light on interconnected biogeochemical processes in an aquifer system.</title>
        <authorList>
            <person name="Anantharaman K."/>
            <person name="Brown C.T."/>
            <person name="Hug L.A."/>
            <person name="Sharon I."/>
            <person name="Castelle C.J."/>
            <person name="Probst A.J."/>
            <person name="Thomas B.C."/>
            <person name="Singh A."/>
            <person name="Wilkins M.J."/>
            <person name="Karaoz U."/>
            <person name="Brodie E.L."/>
            <person name="Williams K.H."/>
            <person name="Hubbard S.S."/>
            <person name="Banfield J.F."/>
        </authorList>
    </citation>
    <scope>NUCLEOTIDE SEQUENCE [LARGE SCALE GENOMIC DNA]</scope>
</reference>
<comment type="caution">
    <text evidence="3">The sequence shown here is derived from an EMBL/GenBank/DDBJ whole genome shotgun (WGS) entry which is preliminary data.</text>
</comment>
<gene>
    <name evidence="3" type="ORF">A2828_00860</name>
</gene>
<evidence type="ECO:0000313" key="3">
    <source>
        <dbReference type="EMBL" id="OHA45959.1"/>
    </source>
</evidence>